<dbReference type="AlphaFoldDB" id="A0A0N0V537"/>
<evidence type="ECO:0000313" key="1">
    <source>
        <dbReference type="EMBL" id="KPA36931.1"/>
    </source>
</evidence>
<dbReference type="EMBL" id="JXCE01000513">
    <property type="protein sequence ID" value="KPA36931.1"/>
    <property type="molecule type" value="Genomic_DNA"/>
</dbReference>
<reference evidence="1 2" key="1">
    <citation type="submission" date="2015-04" db="EMBL/GenBank/DDBJ databases">
        <title>The draft genome sequence of Fusarium langsethiae, a T-2/HT-2 mycotoxin producer.</title>
        <authorList>
            <person name="Lysoe E."/>
            <person name="Divon H.H."/>
            <person name="Terzi V."/>
            <person name="Orru L."/>
            <person name="Lamontanara A."/>
            <person name="Kolseth A.-K."/>
            <person name="Frandsen R.J."/>
            <person name="Nielsen K."/>
            <person name="Thrane U."/>
        </authorList>
    </citation>
    <scope>NUCLEOTIDE SEQUENCE [LARGE SCALE GENOMIC DNA]</scope>
    <source>
        <strain evidence="1 2">Fl201059</strain>
    </source>
</reference>
<name>A0A0N0V537_FUSLA</name>
<accession>A0A0N0V537</accession>
<comment type="caution">
    <text evidence="1">The sequence shown here is derived from an EMBL/GenBank/DDBJ whole genome shotgun (WGS) entry which is preliminary data.</text>
</comment>
<proteinExistence type="predicted"/>
<dbReference type="OrthoDB" id="20872at2759"/>
<gene>
    <name evidence="1" type="ORF">FLAG1_10266</name>
</gene>
<dbReference type="PANTHER" id="PTHR10039">
    <property type="entry name" value="AMELOGENIN"/>
    <property type="match status" value="1"/>
</dbReference>
<protein>
    <submittedName>
        <fullName evidence="1">Vegetative incompatibility protein het-e-1</fullName>
    </submittedName>
</protein>
<dbReference type="Proteomes" id="UP000037904">
    <property type="component" value="Unassembled WGS sequence"/>
</dbReference>
<sequence>MSLKLLIASREDPKILPQTLEEFPRVTLGNLEHDIQLYISEKVAYLANIKKIEESPLHHRIEEAFRQGAEGTFLWVSYMAQDLEHKSLSEIELALTELPQGLYEIYERIMSQIKMENRHKIAEMLMWILFAEHPLKISQLCRAIQIQTSDTLTREEVCFDYIRSCGHLLQLQSFANEDCTWVA</sequence>
<evidence type="ECO:0000313" key="2">
    <source>
        <dbReference type="Proteomes" id="UP000037904"/>
    </source>
</evidence>
<keyword evidence="2" id="KW-1185">Reference proteome</keyword>
<organism evidence="1 2">
    <name type="scientific">Fusarium langsethiae</name>
    <dbReference type="NCBI Taxonomy" id="179993"/>
    <lineage>
        <taxon>Eukaryota</taxon>
        <taxon>Fungi</taxon>
        <taxon>Dikarya</taxon>
        <taxon>Ascomycota</taxon>
        <taxon>Pezizomycotina</taxon>
        <taxon>Sordariomycetes</taxon>
        <taxon>Hypocreomycetidae</taxon>
        <taxon>Hypocreales</taxon>
        <taxon>Nectriaceae</taxon>
        <taxon>Fusarium</taxon>
    </lineage>
</organism>